<evidence type="ECO:0000313" key="2">
    <source>
        <dbReference type="EMBL" id="THH20597.1"/>
    </source>
</evidence>
<evidence type="ECO:0000313" key="3">
    <source>
        <dbReference type="Proteomes" id="UP000310158"/>
    </source>
</evidence>
<evidence type="ECO:0000256" key="1">
    <source>
        <dbReference type="SAM" id="MobiDB-lite"/>
    </source>
</evidence>
<sequence length="349" mass="38192">MQQELTFDYLVTSLNNLLASLDIPIVMDSPFDLTPSLLLAILESVLEARLPISQSVRESRDPAAKVEAMKIFLGVLENDVLGSDVGLSAVDPRCLAVGARDEVVFVGELLCWLGRKTGLLCAGDALQDEAPPERTMFTSAGSATGRMLIPSVHSTLTNSVDSSLSVEDTEAESNTTIVSTTSEVSQTTPHAATAPVHRRNGNCPRCIHEIEDPSFLAPTLMDSYDSESGTEENSSNLFAPEPSGSLCECHDGDLFSSTSRARQSVRYNGYIEEVDNELEVQEFETSRRRRQCQRLDGDSHLYNDIETLQDPTAISGKRILTRHTSPTQHTLALLNERARLLSELARLNP</sequence>
<comment type="caution">
    <text evidence="2">The sequence shown here is derived from an EMBL/GenBank/DDBJ whole genome shotgun (WGS) entry which is preliminary data.</text>
</comment>
<dbReference type="AlphaFoldDB" id="A0A4S4M789"/>
<keyword evidence="3" id="KW-1185">Reference proteome</keyword>
<organism evidence="2 3">
    <name type="scientific">Bondarzewia mesenterica</name>
    <dbReference type="NCBI Taxonomy" id="1095465"/>
    <lineage>
        <taxon>Eukaryota</taxon>
        <taxon>Fungi</taxon>
        <taxon>Dikarya</taxon>
        <taxon>Basidiomycota</taxon>
        <taxon>Agaricomycotina</taxon>
        <taxon>Agaricomycetes</taxon>
        <taxon>Russulales</taxon>
        <taxon>Bondarzewiaceae</taxon>
        <taxon>Bondarzewia</taxon>
    </lineage>
</organism>
<dbReference type="OrthoDB" id="2596754at2759"/>
<accession>A0A4S4M789</accession>
<protein>
    <recommendedName>
        <fullName evidence="4">DUF5745 domain-containing protein</fullName>
    </recommendedName>
</protein>
<dbReference type="EMBL" id="SGPL01000018">
    <property type="protein sequence ID" value="THH20597.1"/>
    <property type="molecule type" value="Genomic_DNA"/>
</dbReference>
<name>A0A4S4M789_9AGAM</name>
<evidence type="ECO:0008006" key="4">
    <source>
        <dbReference type="Google" id="ProtNLM"/>
    </source>
</evidence>
<dbReference type="Proteomes" id="UP000310158">
    <property type="component" value="Unassembled WGS sequence"/>
</dbReference>
<proteinExistence type="predicted"/>
<reference evidence="2 3" key="1">
    <citation type="submission" date="2019-02" db="EMBL/GenBank/DDBJ databases">
        <title>Genome sequencing of the rare red list fungi Bondarzewia mesenterica.</title>
        <authorList>
            <person name="Buettner E."/>
            <person name="Kellner H."/>
        </authorList>
    </citation>
    <scope>NUCLEOTIDE SEQUENCE [LARGE SCALE GENOMIC DNA]</scope>
    <source>
        <strain evidence="2 3">DSM 108281</strain>
    </source>
</reference>
<gene>
    <name evidence="2" type="ORF">EW146_g804</name>
</gene>
<feature type="region of interest" description="Disordered" evidence="1">
    <location>
        <begin position="169"/>
        <end position="197"/>
    </location>
</feature>
<feature type="compositionally biased region" description="Polar residues" evidence="1">
    <location>
        <begin position="169"/>
        <end position="190"/>
    </location>
</feature>